<reference evidence="16" key="1">
    <citation type="submission" date="2020-02" db="EMBL/GenBank/DDBJ databases">
        <title>Relaxed selection underlies rapid genomic changes in the transitions from sociality to social parasitism in ants.</title>
        <authorList>
            <person name="Bi X."/>
        </authorList>
    </citation>
    <scope>NUCLEOTIDE SEQUENCE</scope>
    <source>
        <strain evidence="16">BGI-DK2013a</strain>
        <tissue evidence="16">Whole body</tissue>
    </source>
</reference>
<evidence type="ECO:0000256" key="13">
    <source>
        <dbReference type="PIRSR" id="PIRSR602401-1"/>
    </source>
</evidence>
<dbReference type="InterPro" id="IPR002401">
    <property type="entry name" value="Cyt_P450_E_grp-I"/>
</dbReference>
<proteinExistence type="inferred from homology"/>
<dbReference type="InterPro" id="IPR001128">
    <property type="entry name" value="Cyt_P450"/>
</dbReference>
<keyword evidence="5 13" id="KW-0349">Heme</keyword>
<dbReference type="Proteomes" id="UP000667349">
    <property type="component" value="Unassembled WGS sequence"/>
</dbReference>
<evidence type="ECO:0000256" key="12">
    <source>
        <dbReference type="ARBA" id="ARBA00023136"/>
    </source>
</evidence>
<evidence type="ECO:0000256" key="10">
    <source>
        <dbReference type="ARBA" id="ARBA00023004"/>
    </source>
</evidence>
<evidence type="ECO:0000256" key="15">
    <source>
        <dbReference type="SAM" id="Phobius"/>
    </source>
</evidence>
<dbReference type="GO" id="GO:0005506">
    <property type="term" value="F:iron ion binding"/>
    <property type="evidence" value="ECO:0007669"/>
    <property type="project" value="InterPro"/>
</dbReference>
<dbReference type="AlphaFoldDB" id="A0A836FBB5"/>
<dbReference type="GO" id="GO:0020037">
    <property type="term" value="F:heme binding"/>
    <property type="evidence" value="ECO:0007669"/>
    <property type="project" value="InterPro"/>
</dbReference>
<comment type="similarity">
    <text evidence="4 14">Belongs to the cytochrome P450 family.</text>
</comment>
<dbReference type="SUPFAM" id="SSF48264">
    <property type="entry name" value="Cytochrome P450"/>
    <property type="match status" value="2"/>
</dbReference>
<keyword evidence="9 14" id="KW-0560">Oxidoreductase</keyword>
<comment type="cofactor">
    <cofactor evidence="1 13">
        <name>heme</name>
        <dbReference type="ChEBI" id="CHEBI:30413"/>
    </cofactor>
</comment>
<keyword evidence="12 15" id="KW-0472">Membrane</keyword>
<keyword evidence="8" id="KW-0492">Microsome</keyword>
<dbReference type="Pfam" id="PF00067">
    <property type="entry name" value="p450"/>
    <property type="match status" value="2"/>
</dbReference>
<dbReference type="PANTHER" id="PTHR24292:SF45">
    <property type="entry name" value="CYTOCHROME P450 6G1-RELATED"/>
    <property type="match status" value="1"/>
</dbReference>
<evidence type="ECO:0000256" key="1">
    <source>
        <dbReference type="ARBA" id="ARBA00001971"/>
    </source>
</evidence>
<dbReference type="Gene3D" id="1.10.630.10">
    <property type="entry name" value="Cytochrome P450"/>
    <property type="match status" value="2"/>
</dbReference>
<evidence type="ECO:0000313" key="16">
    <source>
        <dbReference type="EMBL" id="KAG5316186.1"/>
    </source>
</evidence>
<comment type="caution">
    <text evidence="16">The sequence shown here is derived from an EMBL/GenBank/DDBJ whole genome shotgun (WGS) entry which is preliminary data.</text>
</comment>
<keyword evidence="7" id="KW-0256">Endoplasmic reticulum</keyword>
<dbReference type="GO" id="GO:0004497">
    <property type="term" value="F:monooxygenase activity"/>
    <property type="evidence" value="ECO:0007669"/>
    <property type="project" value="UniProtKB-KW"/>
</dbReference>
<evidence type="ECO:0000313" key="17">
    <source>
        <dbReference type="Proteomes" id="UP000667349"/>
    </source>
</evidence>
<evidence type="ECO:0000256" key="3">
    <source>
        <dbReference type="ARBA" id="ARBA00004406"/>
    </source>
</evidence>
<evidence type="ECO:0000256" key="5">
    <source>
        <dbReference type="ARBA" id="ARBA00022617"/>
    </source>
</evidence>
<evidence type="ECO:0000256" key="9">
    <source>
        <dbReference type="ARBA" id="ARBA00023002"/>
    </source>
</evidence>
<gene>
    <name evidence="16" type="primary">Cyp6k1_0</name>
    <name evidence="16" type="ORF">G6Z75_0012174</name>
</gene>
<keyword evidence="15" id="KW-1133">Transmembrane helix</keyword>
<feature type="transmembrane region" description="Helical" evidence="15">
    <location>
        <begin position="34"/>
        <end position="52"/>
    </location>
</feature>
<protein>
    <submittedName>
        <fullName evidence="16">CP6K1 protein</fullName>
    </submittedName>
</protein>
<dbReference type="PRINTS" id="PR00463">
    <property type="entry name" value="EP450I"/>
</dbReference>
<name>A0A836FBB5_9HYME</name>
<feature type="non-terminal residue" evidence="16">
    <location>
        <position position="602"/>
    </location>
</feature>
<evidence type="ECO:0000256" key="6">
    <source>
        <dbReference type="ARBA" id="ARBA00022723"/>
    </source>
</evidence>
<dbReference type="InterPro" id="IPR017972">
    <property type="entry name" value="Cyt_P450_CS"/>
</dbReference>
<dbReference type="GO" id="GO:0016705">
    <property type="term" value="F:oxidoreductase activity, acting on paired donors, with incorporation or reduction of molecular oxygen"/>
    <property type="evidence" value="ECO:0007669"/>
    <property type="project" value="InterPro"/>
</dbReference>
<feature type="transmembrane region" description="Helical" evidence="15">
    <location>
        <begin position="553"/>
        <end position="571"/>
    </location>
</feature>
<keyword evidence="15" id="KW-0812">Transmembrane</keyword>
<keyword evidence="17" id="KW-1185">Reference proteome</keyword>
<organism evidence="16 17">
    <name type="scientific">Acromyrmex insinuator</name>
    <dbReference type="NCBI Taxonomy" id="230686"/>
    <lineage>
        <taxon>Eukaryota</taxon>
        <taxon>Metazoa</taxon>
        <taxon>Ecdysozoa</taxon>
        <taxon>Arthropoda</taxon>
        <taxon>Hexapoda</taxon>
        <taxon>Insecta</taxon>
        <taxon>Pterygota</taxon>
        <taxon>Neoptera</taxon>
        <taxon>Endopterygota</taxon>
        <taxon>Hymenoptera</taxon>
        <taxon>Apocrita</taxon>
        <taxon>Aculeata</taxon>
        <taxon>Formicoidea</taxon>
        <taxon>Formicidae</taxon>
        <taxon>Myrmicinae</taxon>
        <taxon>Acromyrmex</taxon>
    </lineage>
</organism>
<evidence type="ECO:0000256" key="7">
    <source>
        <dbReference type="ARBA" id="ARBA00022824"/>
    </source>
</evidence>
<dbReference type="GO" id="GO:0005789">
    <property type="term" value="C:endoplasmic reticulum membrane"/>
    <property type="evidence" value="ECO:0007669"/>
    <property type="project" value="UniProtKB-SubCell"/>
</dbReference>
<feature type="non-terminal residue" evidence="16">
    <location>
        <position position="1"/>
    </location>
</feature>
<keyword evidence="10 13" id="KW-0408">Iron</keyword>
<evidence type="ECO:0000256" key="8">
    <source>
        <dbReference type="ARBA" id="ARBA00022848"/>
    </source>
</evidence>
<feature type="binding site" description="axial binding residue" evidence="13">
    <location>
        <position position="548"/>
    </location>
    <ligand>
        <name>heme</name>
        <dbReference type="ChEBI" id="CHEBI:30413"/>
    </ligand>
    <ligandPart>
        <name>Fe</name>
        <dbReference type="ChEBI" id="CHEBI:18248"/>
    </ligandPart>
</feature>
<evidence type="ECO:0000256" key="4">
    <source>
        <dbReference type="ARBA" id="ARBA00010617"/>
    </source>
</evidence>
<comment type="subcellular location">
    <subcellularLocation>
        <location evidence="3">Endoplasmic reticulum membrane</location>
        <topology evidence="3">Peripheral membrane protein</topology>
    </subcellularLocation>
    <subcellularLocation>
        <location evidence="2">Microsome membrane</location>
        <topology evidence="2">Peripheral membrane protein</topology>
    </subcellularLocation>
</comment>
<sequence length="602" mass="69693">MSDETLKCIHKRQSEEKRINQQMSQYFIDTMNCLIYYTSALIISFSLFYAYAKYKLSYWSRRGVKSPPTHLFFGNFKDCITLRKSPGDKMREIYNSADPDDPYIGFYIFHKPLLLLRDHDLIKQVMIKDFVVFPNRRFGSGSQRDPIGLDSILSMHQPRWKYVRNKLTPVLTGQKLKNMIPLMIESGKPMLNFIENLPTNEDGWSEYEMKDITSRYTSDVLASLTFGININSFDDNEIAFCKIGVTIFRGFMRGIIFIIQFFLPDWDFLVVPFIKRPANYFRNIFWDSMNTRERLGFKRGDMIDSMLALKNGEQNPIYKFEGDNLVAQSSSLYIAGFEATATAIAYVLHDLRHHPEHQNTIYNEIQTQLSGKELTMDLINGLSFLDSVVVESLRLHPPLPVTDRITARDYELASSGLIIEENVPVYVSINAINQDPKYFSNPQDFIPSRTEMKDKKKFYESLAFGIGPRSCIGELENIGSSKKYPRFFLASSGLIIEENVPVYVSINAINQDPKYFSNPQDFIPSRTEMKDKKKFYESLAFGIGPRSCIAQRFALLIIKVAIIMIISNYTISYKTNKKHDYNTIHVFTYPLDGLYVKFKKRN</sequence>
<dbReference type="InterPro" id="IPR050476">
    <property type="entry name" value="Insect_CytP450_Detox"/>
</dbReference>
<keyword evidence="11 14" id="KW-0503">Monooxygenase</keyword>
<dbReference type="InterPro" id="IPR036396">
    <property type="entry name" value="Cyt_P450_sf"/>
</dbReference>
<dbReference type="PRINTS" id="PR00385">
    <property type="entry name" value="P450"/>
</dbReference>
<dbReference type="PROSITE" id="PS00086">
    <property type="entry name" value="CYTOCHROME_P450"/>
    <property type="match status" value="2"/>
</dbReference>
<evidence type="ECO:0000256" key="11">
    <source>
        <dbReference type="ARBA" id="ARBA00023033"/>
    </source>
</evidence>
<evidence type="ECO:0000256" key="14">
    <source>
        <dbReference type="RuleBase" id="RU000461"/>
    </source>
</evidence>
<evidence type="ECO:0000256" key="2">
    <source>
        <dbReference type="ARBA" id="ARBA00004174"/>
    </source>
</evidence>
<keyword evidence="6 13" id="KW-0479">Metal-binding</keyword>
<dbReference type="CDD" id="cd11056">
    <property type="entry name" value="CYP6-like"/>
    <property type="match status" value="1"/>
</dbReference>
<dbReference type="EMBL" id="JAANHZ010000081">
    <property type="protein sequence ID" value="KAG5316186.1"/>
    <property type="molecule type" value="Genomic_DNA"/>
</dbReference>
<dbReference type="PANTHER" id="PTHR24292">
    <property type="entry name" value="CYTOCHROME P450"/>
    <property type="match status" value="1"/>
</dbReference>
<accession>A0A836FBB5</accession>